<evidence type="ECO:0000256" key="1">
    <source>
        <dbReference type="ARBA" id="ARBA00000843"/>
    </source>
</evidence>
<dbReference type="GO" id="GO:0034039">
    <property type="term" value="F:8-oxo-7,8-dihydroguanine DNA N-glycosylase activity"/>
    <property type="evidence" value="ECO:0007669"/>
    <property type="project" value="TreeGrafter"/>
</dbReference>
<keyword evidence="7" id="KW-0479">Metal-binding</keyword>
<comment type="cofactor">
    <cofactor evidence="14">
        <name>[4Fe-4S] cluster</name>
        <dbReference type="ChEBI" id="CHEBI:49883"/>
    </cofactor>
    <text evidence="14">Binds 1 [4Fe-4S] cluster.</text>
</comment>
<comment type="catalytic activity">
    <reaction evidence="1 14">
        <text>Hydrolyzes free adenine bases from 7,8-dihydro-8-oxoguanine:adenine mismatched double-stranded DNA, leaving an apurinic site.</text>
        <dbReference type="EC" id="3.2.2.31"/>
    </reaction>
</comment>
<dbReference type="CDD" id="cd03431">
    <property type="entry name" value="NUDIX_DNA_Glycosylase_C-MutY"/>
    <property type="match status" value="1"/>
</dbReference>
<evidence type="ECO:0000256" key="13">
    <source>
        <dbReference type="ARBA" id="ARBA00023295"/>
    </source>
</evidence>
<keyword evidence="8 14" id="KW-0227">DNA damage</keyword>
<dbReference type="SUPFAM" id="SSF55811">
    <property type="entry name" value="Nudix"/>
    <property type="match status" value="1"/>
</dbReference>
<organism evidence="16 17">
    <name type="scientific">Candidatus Nitrotoga fabula</name>
    <dbReference type="NCBI Taxonomy" id="2182327"/>
    <lineage>
        <taxon>Bacteria</taxon>
        <taxon>Pseudomonadati</taxon>
        <taxon>Pseudomonadota</taxon>
        <taxon>Betaproteobacteria</taxon>
        <taxon>Nitrosomonadales</taxon>
        <taxon>Gallionellaceae</taxon>
        <taxon>Candidatus Nitrotoga</taxon>
    </lineage>
</organism>
<dbReference type="GO" id="GO:0046872">
    <property type="term" value="F:metal ion binding"/>
    <property type="evidence" value="ECO:0007669"/>
    <property type="project" value="UniProtKB-UniRule"/>
</dbReference>
<evidence type="ECO:0000256" key="5">
    <source>
        <dbReference type="ARBA" id="ARBA00022023"/>
    </source>
</evidence>
<dbReference type="NCBIfam" id="TIGR01084">
    <property type="entry name" value="mutY"/>
    <property type="match status" value="1"/>
</dbReference>
<evidence type="ECO:0000256" key="10">
    <source>
        <dbReference type="ARBA" id="ARBA00023004"/>
    </source>
</evidence>
<dbReference type="InterPro" id="IPR003265">
    <property type="entry name" value="HhH-GPD_domain"/>
</dbReference>
<evidence type="ECO:0000256" key="3">
    <source>
        <dbReference type="ARBA" id="ARBA00008343"/>
    </source>
</evidence>
<protein>
    <recommendedName>
        <fullName evidence="5 14">Adenine DNA glycosylase</fullName>
        <ecNumber evidence="4 14">3.2.2.31</ecNumber>
    </recommendedName>
</protein>
<dbReference type="Gene3D" id="3.90.79.10">
    <property type="entry name" value="Nucleoside Triphosphate Pyrophosphohydrolase"/>
    <property type="match status" value="1"/>
</dbReference>
<evidence type="ECO:0000256" key="12">
    <source>
        <dbReference type="ARBA" id="ARBA00023204"/>
    </source>
</evidence>
<dbReference type="Proteomes" id="UP000675882">
    <property type="component" value="Unassembled WGS sequence"/>
</dbReference>
<dbReference type="InterPro" id="IPR000445">
    <property type="entry name" value="HhH_motif"/>
</dbReference>
<evidence type="ECO:0000256" key="2">
    <source>
        <dbReference type="ARBA" id="ARBA00002933"/>
    </source>
</evidence>
<accession>A0A916BE60</accession>
<dbReference type="EC" id="3.2.2.31" evidence="4 14"/>
<dbReference type="EMBL" id="CAJNBL010000028">
    <property type="protein sequence ID" value="CAE6725581.1"/>
    <property type="molecule type" value="Genomic_DNA"/>
</dbReference>
<keyword evidence="9 16" id="KW-0378">Hydrolase</keyword>
<dbReference type="InterPro" id="IPR011257">
    <property type="entry name" value="DNA_glycosylase"/>
</dbReference>
<dbReference type="GO" id="GO:0032357">
    <property type="term" value="F:oxidized purine DNA binding"/>
    <property type="evidence" value="ECO:0007669"/>
    <property type="project" value="TreeGrafter"/>
</dbReference>
<dbReference type="InterPro" id="IPR005760">
    <property type="entry name" value="A/G_AdeGlyc_MutY"/>
</dbReference>
<dbReference type="PANTHER" id="PTHR42944">
    <property type="entry name" value="ADENINE DNA GLYCOSYLASE"/>
    <property type="match status" value="1"/>
</dbReference>
<dbReference type="Gene3D" id="1.10.1670.10">
    <property type="entry name" value="Helix-hairpin-Helix base-excision DNA repair enzymes (C-terminal)"/>
    <property type="match status" value="1"/>
</dbReference>
<keyword evidence="6" id="KW-0004">4Fe-4S</keyword>
<evidence type="ECO:0000259" key="15">
    <source>
        <dbReference type="SMART" id="SM00478"/>
    </source>
</evidence>
<evidence type="ECO:0000256" key="9">
    <source>
        <dbReference type="ARBA" id="ARBA00022801"/>
    </source>
</evidence>
<dbReference type="GO" id="GO:0006298">
    <property type="term" value="P:mismatch repair"/>
    <property type="evidence" value="ECO:0007669"/>
    <property type="project" value="TreeGrafter"/>
</dbReference>
<dbReference type="SUPFAM" id="SSF48150">
    <property type="entry name" value="DNA-glycosylase"/>
    <property type="match status" value="1"/>
</dbReference>
<dbReference type="CDD" id="cd00056">
    <property type="entry name" value="ENDO3c"/>
    <property type="match status" value="1"/>
</dbReference>
<evidence type="ECO:0000313" key="16">
    <source>
        <dbReference type="EMBL" id="CAE6725581.1"/>
    </source>
</evidence>
<dbReference type="SMART" id="SM00478">
    <property type="entry name" value="ENDO3c"/>
    <property type="match status" value="1"/>
</dbReference>
<dbReference type="InterPro" id="IPR023170">
    <property type="entry name" value="HhH_base_excis_C"/>
</dbReference>
<dbReference type="GO" id="GO:0051539">
    <property type="term" value="F:4 iron, 4 sulfur cluster binding"/>
    <property type="evidence" value="ECO:0007669"/>
    <property type="project" value="UniProtKB-UniRule"/>
</dbReference>
<reference evidence="16" key="1">
    <citation type="submission" date="2021-02" db="EMBL/GenBank/DDBJ databases">
        <authorList>
            <person name="Han P."/>
        </authorList>
    </citation>
    <scope>NUCLEOTIDE SEQUENCE</scope>
    <source>
        <strain evidence="16">Candidatus Nitrotoga sp. ZN8</strain>
    </source>
</reference>
<feature type="domain" description="HhH-GPD" evidence="15">
    <location>
        <begin position="52"/>
        <end position="203"/>
    </location>
</feature>
<keyword evidence="10 14" id="KW-0408">Iron</keyword>
<dbReference type="InterPro" id="IPR029119">
    <property type="entry name" value="MutY_C"/>
</dbReference>
<dbReference type="InterPro" id="IPR004036">
    <property type="entry name" value="Endonuclease-III-like_CS2"/>
</dbReference>
<gene>
    <name evidence="16" type="primary">mutY</name>
    <name evidence="16" type="ORF">NTGZN8_340063</name>
</gene>
<dbReference type="InterPro" id="IPR044298">
    <property type="entry name" value="MIG/MutY"/>
</dbReference>
<dbReference type="Gene3D" id="1.10.340.30">
    <property type="entry name" value="Hypothetical protein, domain 2"/>
    <property type="match status" value="1"/>
</dbReference>
<comment type="caution">
    <text evidence="16">The sequence shown here is derived from an EMBL/GenBank/DDBJ whole genome shotgun (WGS) entry which is preliminary data.</text>
</comment>
<dbReference type="InterPro" id="IPR015797">
    <property type="entry name" value="NUDIX_hydrolase-like_dom_sf"/>
</dbReference>
<evidence type="ECO:0000256" key="8">
    <source>
        <dbReference type="ARBA" id="ARBA00022763"/>
    </source>
</evidence>
<dbReference type="GO" id="GO:0006284">
    <property type="term" value="P:base-excision repair"/>
    <property type="evidence" value="ECO:0007669"/>
    <property type="project" value="UniProtKB-UniRule"/>
</dbReference>
<comment type="function">
    <text evidence="2">Adenine glycosylase active on G-A mispairs. MutY also corrects error-prone DNA synthesis past GO lesions which are due to the oxidatively damaged form of guanine: 7,8-dihydro-8-oxoguanine (8-oxo-dGTP).</text>
</comment>
<keyword evidence="11" id="KW-0411">Iron-sulfur</keyword>
<dbReference type="Pfam" id="PF00633">
    <property type="entry name" value="HHH"/>
    <property type="match status" value="1"/>
</dbReference>
<keyword evidence="13 14" id="KW-0326">Glycosidase</keyword>
<name>A0A916BE60_9PROT</name>
<dbReference type="GO" id="GO:0035485">
    <property type="term" value="F:adenine/guanine mispair binding"/>
    <property type="evidence" value="ECO:0007669"/>
    <property type="project" value="TreeGrafter"/>
</dbReference>
<evidence type="ECO:0000256" key="4">
    <source>
        <dbReference type="ARBA" id="ARBA00012045"/>
    </source>
</evidence>
<comment type="similarity">
    <text evidence="3 14">Belongs to the Nth/MutY family.</text>
</comment>
<evidence type="ECO:0000256" key="11">
    <source>
        <dbReference type="ARBA" id="ARBA00023014"/>
    </source>
</evidence>
<dbReference type="FunFam" id="1.10.340.30:FF:000002">
    <property type="entry name" value="Adenine DNA glycosylase"/>
    <property type="match status" value="1"/>
</dbReference>
<evidence type="ECO:0000256" key="7">
    <source>
        <dbReference type="ARBA" id="ARBA00022723"/>
    </source>
</evidence>
<evidence type="ECO:0000256" key="6">
    <source>
        <dbReference type="ARBA" id="ARBA00022485"/>
    </source>
</evidence>
<dbReference type="Pfam" id="PF14815">
    <property type="entry name" value="NUDIX_4"/>
    <property type="match status" value="1"/>
</dbReference>
<dbReference type="AlphaFoldDB" id="A0A916BE60"/>
<dbReference type="Pfam" id="PF00730">
    <property type="entry name" value="HhH-GPD"/>
    <property type="match status" value="1"/>
</dbReference>
<keyword evidence="12" id="KW-0234">DNA repair</keyword>
<proteinExistence type="inferred from homology"/>
<sequence length="371" mass="42004">MLGSSSVLVNNQESLHSEWFAGRIIDWQQQYGRCGLPWQGADAYRIWLSEIMLQQTRVATVIPYYLRFVDRFPAIPVLAAESEEMVLAYWSGLGYYSRARNLHSASRIIMQQHNGEFPHQFKDILALPGIGRSTAAAISAFAFHERCAILDGNVKRLLARYYAIDGYPGEQKIEAMLWEKAEALLPEKNVAIYTQGMMDLGATICTRSKPECCRCPVQAGCVAHRNGCVALLPTPRLRKKLPERKTTFLLLRNGSDILLEKHTGRVIWGGLWCPPQLDIQIPGDIESVRVYCRQFFNVEVINVLALPKFLHTFTHFKLHIFPLLIDVAVEDTLKAQETGMAWMGLDDAQCAAIPSPVRKLLQEIQKNCWES</sequence>
<keyword evidence="17" id="KW-1185">Reference proteome</keyword>
<evidence type="ECO:0000313" key="17">
    <source>
        <dbReference type="Proteomes" id="UP000675882"/>
    </source>
</evidence>
<dbReference type="PANTHER" id="PTHR42944:SF1">
    <property type="entry name" value="ADENINE DNA GLYCOSYLASE"/>
    <property type="match status" value="1"/>
</dbReference>
<dbReference type="PROSITE" id="PS01155">
    <property type="entry name" value="ENDONUCLEASE_III_2"/>
    <property type="match status" value="1"/>
</dbReference>
<dbReference type="GO" id="GO:0000701">
    <property type="term" value="F:purine-specific mismatch base pair DNA N-glycosylase activity"/>
    <property type="evidence" value="ECO:0007669"/>
    <property type="project" value="UniProtKB-EC"/>
</dbReference>
<evidence type="ECO:0000256" key="14">
    <source>
        <dbReference type="RuleBase" id="RU365096"/>
    </source>
</evidence>